<name>A0A0L6U6K5_9FIRM</name>
<dbReference type="InterPro" id="IPR000835">
    <property type="entry name" value="HTH_MarR-typ"/>
</dbReference>
<dbReference type="InterPro" id="IPR036390">
    <property type="entry name" value="WH_DNA-bd_sf"/>
</dbReference>
<dbReference type="Proteomes" id="UP000036873">
    <property type="component" value="Unassembled WGS sequence"/>
</dbReference>
<evidence type="ECO:0000259" key="6">
    <source>
        <dbReference type="PROSITE" id="PS50995"/>
    </source>
</evidence>
<evidence type="ECO:0000256" key="1">
    <source>
        <dbReference type="ARBA" id="ARBA00004496"/>
    </source>
</evidence>
<dbReference type="GO" id="GO:0003700">
    <property type="term" value="F:DNA-binding transcription factor activity"/>
    <property type="evidence" value="ECO:0007669"/>
    <property type="project" value="InterPro"/>
</dbReference>
<evidence type="ECO:0000313" key="8">
    <source>
        <dbReference type="Proteomes" id="UP000036873"/>
    </source>
</evidence>
<keyword evidence="3" id="KW-0805">Transcription regulation</keyword>
<keyword evidence="5" id="KW-0804">Transcription</keyword>
<reference evidence="8" key="1">
    <citation type="submission" date="2015-07" db="EMBL/GenBank/DDBJ databases">
        <title>Draft genome sequence of Acetobacterium bakii DSM 8293, a potential psychrophilic chemical producer through syngas fermentation.</title>
        <authorList>
            <person name="Song Y."/>
            <person name="Hwang S."/>
            <person name="Cho B.-K."/>
        </authorList>
    </citation>
    <scope>NUCLEOTIDE SEQUENCE [LARGE SCALE GENOMIC DNA]</scope>
    <source>
        <strain evidence="8">DSM 8239</strain>
    </source>
</reference>
<feature type="domain" description="HTH marR-type" evidence="6">
    <location>
        <begin position="9"/>
        <end position="139"/>
    </location>
</feature>
<comment type="caution">
    <text evidence="7">The sequence shown here is derived from an EMBL/GenBank/DDBJ whole genome shotgun (WGS) entry which is preliminary data.</text>
</comment>
<dbReference type="InterPro" id="IPR055166">
    <property type="entry name" value="Transc_reg_Sar_Rot_HTH"/>
</dbReference>
<dbReference type="RefSeq" id="WP_050738594.1">
    <property type="nucleotide sequence ID" value="NZ_LGYO01000004.1"/>
</dbReference>
<dbReference type="InterPro" id="IPR036388">
    <property type="entry name" value="WH-like_DNA-bd_sf"/>
</dbReference>
<dbReference type="GO" id="GO:0006950">
    <property type="term" value="P:response to stress"/>
    <property type="evidence" value="ECO:0007669"/>
    <property type="project" value="TreeGrafter"/>
</dbReference>
<dbReference type="SUPFAM" id="SSF46785">
    <property type="entry name" value="Winged helix' DNA-binding domain"/>
    <property type="match status" value="1"/>
</dbReference>
<dbReference type="OrthoDB" id="9806864at2"/>
<dbReference type="GO" id="GO:0003677">
    <property type="term" value="F:DNA binding"/>
    <property type="evidence" value="ECO:0007669"/>
    <property type="project" value="UniProtKB-KW"/>
</dbReference>
<dbReference type="PANTHER" id="PTHR33164">
    <property type="entry name" value="TRANSCRIPTIONAL REGULATOR, MARR FAMILY"/>
    <property type="match status" value="1"/>
</dbReference>
<keyword evidence="2" id="KW-0963">Cytoplasm</keyword>
<sequence length="146" mass="16706">MDSEVLKLENQLCFPLYATAKEVVKRYKPYLDELGLTYTQYIAMMVLWEHKTINVKSLGEFLYLDSGTITPLLKRLEAAGFIVRKRDSNDERNVIVSLTLKGEELKEPASKIPEKISKCLPISDEEARTLYQILYKILGDNSCGIE</sequence>
<dbReference type="PANTHER" id="PTHR33164:SF5">
    <property type="entry name" value="ORGANIC HYDROPEROXIDE RESISTANCE TRANSCRIPTIONAL REGULATOR"/>
    <property type="match status" value="1"/>
</dbReference>
<accession>A0A0L6U6K5</accession>
<keyword evidence="4" id="KW-0238">DNA-binding</keyword>
<dbReference type="STRING" id="52689.AKG39_01525"/>
<evidence type="ECO:0000256" key="5">
    <source>
        <dbReference type="ARBA" id="ARBA00023163"/>
    </source>
</evidence>
<evidence type="ECO:0000256" key="2">
    <source>
        <dbReference type="ARBA" id="ARBA00022490"/>
    </source>
</evidence>
<gene>
    <name evidence="7" type="ORF">AKG39_01525</name>
</gene>
<dbReference type="Gene3D" id="1.10.10.10">
    <property type="entry name" value="Winged helix-like DNA-binding domain superfamily/Winged helix DNA-binding domain"/>
    <property type="match status" value="1"/>
</dbReference>
<dbReference type="Pfam" id="PF22381">
    <property type="entry name" value="Staph_reg_Sar_Rot"/>
    <property type="match status" value="1"/>
</dbReference>
<dbReference type="PROSITE" id="PS50995">
    <property type="entry name" value="HTH_MARR_2"/>
    <property type="match status" value="1"/>
</dbReference>
<dbReference type="GO" id="GO:0005737">
    <property type="term" value="C:cytoplasm"/>
    <property type="evidence" value="ECO:0007669"/>
    <property type="project" value="UniProtKB-SubCell"/>
</dbReference>
<dbReference type="AlphaFoldDB" id="A0A0L6U6K5"/>
<dbReference type="SMART" id="SM00347">
    <property type="entry name" value="HTH_MARR"/>
    <property type="match status" value="1"/>
</dbReference>
<proteinExistence type="predicted"/>
<dbReference type="PATRIC" id="fig|52689.4.peg.2373"/>
<keyword evidence="8" id="KW-1185">Reference proteome</keyword>
<comment type="subcellular location">
    <subcellularLocation>
        <location evidence="1">Cytoplasm</location>
    </subcellularLocation>
</comment>
<evidence type="ECO:0000256" key="4">
    <source>
        <dbReference type="ARBA" id="ARBA00023125"/>
    </source>
</evidence>
<dbReference type="PRINTS" id="PR00598">
    <property type="entry name" value="HTHMARR"/>
</dbReference>
<evidence type="ECO:0000256" key="3">
    <source>
        <dbReference type="ARBA" id="ARBA00023015"/>
    </source>
</evidence>
<organism evidence="7 8">
    <name type="scientific">Acetobacterium bakii</name>
    <dbReference type="NCBI Taxonomy" id="52689"/>
    <lineage>
        <taxon>Bacteria</taxon>
        <taxon>Bacillati</taxon>
        <taxon>Bacillota</taxon>
        <taxon>Clostridia</taxon>
        <taxon>Eubacteriales</taxon>
        <taxon>Eubacteriaceae</taxon>
        <taxon>Acetobacterium</taxon>
    </lineage>
</organism>
<protein>
    <submittedName>
        <fullName evidence="7">MarR family transcriptional regulator</fullName>
    </submittedName>
</protein>
<dbReference type="FunFam" id="1.10.10.10:FF:000163">
    <property type="entry name" value="MarR family transcriptional regulator"/>
    <property type="match status" value="1"/>
</dbReference>
<dbReference type="InterPro" id="IPR039422">
    <property type="entry name" value="MarR/SlyA-like"/>
</dbReference>
<dbReference type="EMBL" id="LGYO01000004">
    <property type="protein sequence ID" value="KNZ43405.1"/>
    <property type="molecule type" value="Genomic_DNA"/>
</dbReference>
<evidence type="ECO:0000313" key="7">
    <source>
        <dbReference type="EMBL" id="KNZ43405.1"/>
    </source>
</evidence>